<feature type="domain" description="4Fe-4S ferredoxin-type" evidence="7">
    <location>
        <begin position="131"/>
        <end position="160"/>
    </location>
</feature>
<evidence type="ECO:0000256" key="3">
    <source>
        <dbReference type="ARBA" id="ARBA00022737"/>
    </source>
</evidence>
<organism evidence="8 9">
    <name type="scientific">Shewanella aestuarii</name>
    <dbReference type="NCBI Taxonomy" id="1028752"/>
    <lineage>
        <taxon>Bacteria</taxon>
        <taxon>Pseudomonadati</taxon>
        <taxon>Pseudomonadota</taxon>
        <taxon>Gammaproteobacteria</taxon>
        <taxon>Alteromonadales</taxon>
        <taxon>Shewanellaceae</taxon>
        <taxon>Shewanella</taxon>
    </lineage>
</organism>
<feature type="binding site" evidence="6">
    <location>
        <position position="74"/>
    </location>
    <ligand>
        <name>[4Fe-4S] cluster</name>
        <dbReference type="ChEBI" id="CHEBI:49883"/>
        <label>2</label>
    </ligand>
</feature>
<dbReference type="InterPro" id="IPR017900">
    <property type="entry name" value="4Fe4S_Fe_S_CS"/>
</dbReference>
<feature type="binding site" evidence="6">
    <location>
        <position position="143"/>
    </location>
    <ligand>
        <name>[4Fe-4S] cluster</name>
        <dbReference type="ChEBI" id="CHEBI:49883"/>
        <label>3</label>
    </ligand>
</feature>
<evidence type="ECO:0000256" key="6">
    <source>
        <dbReference type="HAMAP-Rule" id="MF_02201"/>
    </source>
</evidence>
<feature type="binding site" evidence="6">
    <location>
        <position position="36"/>
    </location>
    <ligand>
        <name>[4Fe-4S] cluster</name>
        <dbReference type="ChEBI" id="CHEBI:49883"/>
        <label>1</label>
    </ligand>
</feature>
<dbReference type="InterPro" id="IPR004496">
    <property type="entry name" value="NapF"/>
</dbReference>
<feature type="domain" description="4Fe-4S ferredoxin-type" evidence="7">
    <location>
        <begin position="57"/>
        <end position="88"/>
    </location>
</feature>
<feature type="domain" description="4Fe-4S ferredoxin-type" evidence="7">
    <location>
        <begin position="26"/>
        <end position="56"/>
    </location>
</feature>
<feature type="binding site" evidence="6">
    <location>
        <position position="140"/>
    </location>
    <ligand>
        <name>[4Fe-4S] cluster</name>
        <dbReference type="ChEBI" id="CHEBI:49883"/>
        <label>3</label>
    </ligand>
</feature>
<evidence type="ECO:0000313" key="8">
    <source>
        <dbReference type="EMBL" id="MCL1115727.1"/>
    </source>
</evidence>
<evidence type="ECO:0000256" key="5">
    <source>
        <dbReference type="ARBA" id="ARBA00023014"/>
    </source>
</evidence>
<dbReference type="HAMAP" id="MF_02201">
    <property type="entry name" value="NapF"/>
    <property type="match status" value="1"/>
</dbReference>
<comment type="function">
    <text evidence="6">Could be involved in the maturation of NapA, the catalytic subunit of the periplasmic nitrate reductase, before its export into the periplasm.</text>
</comment>
<evidence type="ECO:0000313" key="9">
    <source>
        <dbReference type="Proteomes" id="UP001203212"/>
    </source>
</evidence>
<reference evidence="8 9" key="1">
    <citation type="submission" date="2022-01" db="EMBL/GenBank/DDBJ databases">
        <title>Whole genome-based taxonomy of the Shewanellaceae.</title>
        <authorList>
            <person name="Martin-Rodriguez A.J."/>
        </authorList>
    </citation>
    <scope>NUCLEOTIDE SEQUENCE [LARGE SCALE GENOMIC DNA]</scope>
    <source>
        <strain evidence="8 9">JCM 17801</strain>
    </source>
</reference>
<comment type="subunit">
    <text evidence="6">Interacts with the cytoplasmic NapA precursor.</text>
</comment>
<evidence type="ECO:0000256" key="4">
    <source>
        <dbReference type="ARBA" id="ARBA00023004"/>
    </source>
</evidence>
<feature type="binding site" evidence="6">
    <location>
        <position position="78"/>
    </location>
    <ligand>
        <name>[4Fe-4S] cluster</name>
        <dbReference type="ChEBI" id="CHEBI:49883"/>
        <label>2</label>
    </ligand>
</feature>
<dbReference type="CDD" id="cd10564">
    <property type="entry name" value="NapF_like"/>
    <property type="match status" value="1"/>
</dbReference>
<keyword evidence="3 6" id="KW-0677">Repeat</keyword>
<name>A0ABT0KWA0_9GAMM</name>
<proteinExistence type="inferred from homology"/>
<dbReference type="EMBL" id="JAKILK010000001">
    <property type="protein sequence ID" value="MCL1115727.1"/>
    <property type="molecule type" value="Genomic_DNA"/>
</dbReference>
<keyword evidence="5 6" id="KW-0411">Iron-sulfur</keyword>
<keyword evidence="6" id="KW-0963">Cytoplasm</keyword>
<dbReference type="InterPro" id="IPR017896">
    <property type="entry name" value="4Fe4S_Fe-S-bd"/>
</dbReference>
<sequence length="160" mass="17370">MSQAINQGRRRLFNRRKSSAIRPPWVKADIEFTDICTRCDDCIKACETQIIKRGDGGFPEVDFSINECTFCQKCVTACSEPLFDTEQAAPWTITASIKDSCLTNTGVWCQSCKDACEPRAISFVMAIGQVPKPVIDVSACTGCGACVSPCPSDAITLANT</sequence>
<dbReference type="Proteomes" id="UP001203212">
    <property type="component" value="Unassembled WGS sequence"/>
</dbReference>
<dbReference type="PROSITE" id="PS00198">
    <property type="entry name" value="4FE4S_FER_1"/>
    <property type="match status" value="1"/>
</dbReference>
<dbReference type="RefSeq" id="WP_188839440.1">
    <property type="nucleotide sequence ID" value="NZ_BMOT01000001.1"/>
</dbReference>
<feature type="binding site" evidence="6">
    <location>
        <position position="150"/>
    </location>
    <ligand>
        <name>[4Fe-4S] cluster</name>
        <dbReference type="ChEBI" id="CHEBI:49883"/>
        <label>3</label>
    </ligand>
</feature>
<evidence type="ECO:0000259" key="7">
    <source>
        <dbReference type="PROSITE" id="PS51379"/>
    </source>
</evidence>
<dbReference type="Pfam" id="PF12838">
    <property type="entry name" value="Fer4_7"/>
    <property type="match status" value="1"/>
</dbReference>
<keyword evidence="2 6" id="KW-0479">Metal-binding</keyword>
<keyword evidence="4 6" id="KW-0408">Iron</keyword>
<comment type="caution">
    <text evidence="8">The sequence shown here is derived from an EMBL/GenBank/DDBJ whole genome shotgun (WGS) entry which is preliminary data.</text>
</comment>
<comment type="similarity">
    <text evidence="6">Belongs to the NapF family.</text>
</comment>
<comment type="cofactor">
    <cofactor evidence="6">
        <name>[4Fe-4S] cluster</name>
        <dbReference type="ChEBI" id="CHEBI:49883"/>
    </cofactor>
</comment>
<evidence type="ECO:0000256" key="1">
    <source>
        <dbReference type="ARBA" id="ARBA00022485"/>
    </source>
</evidence>
<feature type="binding site" evidence="6">
    <location>
        <position position="71"/>
    </location>
    <ligand>
        <name>[4Fe-4S] cluster</name>
        <dbReference type="ChEBI" id="CHEBI:49883"/>
        <label>2</label>
    </ligand>
</feature>
<keyword evidence="9" id="KW-1185">Reference proteome</keyword>
<feature type="binding site" evidence="6">
    <location>
        <position position="146"/>
    </location>
    <ligand>
        <name>[4Fe-4S] cluster</name>
        <dbReference type="ChEBI" id="CHEBI:49883"/>
        <label>3</label>
    </ligand>
</feature>
<gene>
    <name evidence="6 8" type="primary">napF</name>
    <name evidence="8" type="ORF">L2689_00515</name>
</gene>
<dbReference type="PANTHER" id="PTHR43687:SF1">
    <property type="entry name" value="FERREDOXIN III"/>
    <property type="match status" value="1"/>
</dbReference>
<keyword evidence="1 6" id="KW-0004">4Fe-4S</keyword>
<feature type="binding site" evidence="6">
    <location>
        <position position="42"/>
    </location>
    <ligand>
        <name>[4Fe-4S] cluster</name>
        <dbReference type="ChEBI" id="CHEBI:49883"/>
        <label>1</label>
    </ligand>
</feature>
<evidence type="ECO:0000256" key="2">
    <source>
        <dbReference type="ARBA" id="ARBA00022723"/>
    </source>
</evidence>
<feature type="binding site" evidence="6">
    <location>
        <position position="46"/>
    </location>
    <ligand>
        <name>[4Fe-4S] cluster</name>
        <dbReference type="ChEBI" id="CHEBI:49883"/>
        <label>1</label>
    </ligand>
</feature>
<dbReference type="Pfam" id="PF00037">
    <property type="entry name" value="Fer4"/>
    <property type="match status" value="1"/>
</dbReference>
<dbReference type="InterPro" id="IPR050572">
    <property type="entry name" value="Fe-S_Ferredoxin"/>
</dbReference>
<protein>
    <recommendedName>
        <fullName evidence="6">Ferredoxin-type protein NapF</fullName>
    </recommendedName>
</protein>
<dbReference type="NCBIfam" id="TIGR00402">
    <property type="entry name" value="napF"/>
    <property type="match status" value="1"/>
</dbReference>
<dbReference type="PROSITE" id="PS51379">
    <property type="entry name" value="4FE4S_FER_2"/>
    <property type="match status" value="3"/>
</dbReference>
<feature type="binding site" evidence="6">
    <location>
        <position position="68"/>
    </location>
    <ligand>
        <name>[4Fe-4S] cluster</name>
        <dbReference type="ChEBI" id="CHEBI:49883"/>
        <label>2</label>
    </ligand>
</feature>
<comment type="subcellular location">
    <subcellularLocation>
        <location evidence="6">Cytoplasm</location>
    </subcellularLocation>
</comment>
<dbReference type="SUPFAM" id="SSF54862">
    <property type="entry name" value="4Fe-4S ferredoxins"/>
    <property type="match status" value="1"/>
</dbReference>
<accession>A0ABT0KWA0</accession>
<feature type="binding site" evidence="6">
    <location>
        <position position="39"/>
    </location>
    <ligand>
        <name>[4Fe-4S] cluster</name>
        <dbReference type="ChEBI" id="CHEBI:49883"/>
        <label>1</label>
    </ligand>
</feature>
<dbReference type="Gene3D" id="3.30.70.20">
    <property type="match status" value="2"/>
</dbReference>
<dbReference type="PANTHER" id="PTHR43687">
    <property type="entry name" value="ADENYLYLSULFATE REDUCTASE, BETA SUBUNIT"/>
    <property type="match status" value="1"/>
</dbReference>